<dbReference type="Pfam" id="PF04666">
    <property type="entry name" value="MGAT4_cons"/>
    <property type="match status" value="1"/>
</dbReference>
<evidence type="ECO:0000313" key="4">
    <source>
        <dbReference type="Proteomes" id="UP000494163"/>
    </source>
</evidence>
<dbReference type="PANTHER" id="PTHR12062">
    <property type="entry name" value="N-ACETYLGLUCOSAMINYLTRANSFERASE VI"/>
    <property type="match status" value="1"/>
</dbReference>
<dbReference type="STRING" id="30019.A0A0M4EQD1"/>
<keyword evidence="4" id="KW-1185">Reference proteome</keyword>
<dbReference type="OMA" id="QFQHMGA"/>
<dbReference type="AlphaFoldDB" id="A0A0M4EQD1"/>
<sequence>MKIINVRLKTCLCLAIIPTVVLALFFWSLTNKRAAQIVDNVLLVEEFPDVMQLVNQPKQHGLKPLKQPNWEMFEESMHPMAGVVHTRNRMGVRFVLGVPTVPRPGVSYLLGTLQQLVEKTNSQQRRDCLIVVYIGDTRTEVVQNVTQQLRDKFERYMTEGLIDILRVPQNYYPDFEALFVTLNDEPERAHWRTKQNLDLMYLMSYARSRGNYYLQLEDDLKINNNFLDYINKFTALQTEFRLAEHREWIILSFSELGFIGKLFRTVELYDYLEYLKLFYNDQPMDWLMQSYVMLHSCRWDSLCKQSCSHQYSNYLISAGQSQFQHVGLKSSLPAKVQTLKDRKFDKNSAMQRFNHLRQPQNLLSSLKQTLVSSGLSLREGETFIWGYMPQASSLLRYMEAHQFDYAQFKIRSGPQSKERFKELTVDVVEELPKFTANSTEAQRCGFLMSYTFEGKNQYPMKLFYYIKEQQEHADGNDSSVNWFRRFSWNGTAGLKSWDYCLQLWLLLLTLL</sequence>
<organism evidence="3 4">
    <name type="scientific">Drosophila busckii</name>
    <name type="common">Fruit fly</name>
    <dbReference type="NCBI Taxonomy" id="30019"/>
    <lineage>
        <taxon>Eukaryota</taxon>
        <taxon>Metazoa</taxon>
        <taxon>Ecdysozoa</taxon>
        <taxon>Arthropoda</taxon>
        <taxon>Hexapoda</taxon>
        <taxon>Insecta</taxon>
        <taxon>Pterygota</taxon>
        <taxon>Neoptera</taxon>
        <taxon>Endopterygota</taxon>
        <taxon>Diptera</taxon>
        <taxon>Brachycera</taxon>
        <taxon>Muscomorpha</taxon>
        <taxon>Ephydroidea</taxon>
        <taxon>Drosophilidae</taxon>
        <taxon>Drosophila</taxon>
    </lineage>
</organism>
<keyword evidence="1" id="KW-0472">Membrane</keyword>
<dbReference type="EMBL" id="CP012525">
    <property type="protein sequence ID" value="ALC44455.1"/>
    <property type="molecule type" value="Genomic_DNA"/>
</dbReference>
<name>A0A0M4EQD1_DROBS</name>
<feature type="transmembrane region" description="Helical" evidence="1">
    <location>
        <begin position="12"/>
        <end position="30"/>
    </location>
</feature>
<dbReference type="GO" id="GO:0008375">
    <property type="term" value="F:acetylglucosaminyltransferase activity"/>
    <property type="evidence" value="ECO:0007669"/>
    <property type="project" value="TreeGrafter"/>
</dbReference>
<dbReference type="GO" id="GO:0006487">
    <property type="term" value="P:protein N-linked glycosylation"/>
    <property type="evidence" value="ECO:0007669"/>
    <property type="project" value="TreeGrafter"/>
</dbReference>
<proteinExistence type="predicted"/>
<evidence type="ECO:0000259" key="2">
    <source>
        <dbReference type="Pfam" id="PF04666"/>
    </source>
</evidence>
<keyword evidence="1" id="KW-1133">Transmembrane helix</keyword>
<feature type="domain" description="MGAT4 conserved region" evidence="2">
    <location>
        <begin position="85"/>
        <end position="344"/>
    </location>
</feature>
<protein>
    <submittedName>
        <fullName evidence="3">CG17173</fullName>
    </submittedName>
</protein>
<reference evidence="3 4" key="1">
    <citation type="submission" date="2015-08" db="EMBL/GenBank/DDBJ databases">
        <title>Ancestral chromatin configuration constrains chromatin evolution on differentiating sex chromosomes in Drosophila.</title>
        <authorList>
            <person name="Zhou Q."/>
            <person name="Bachtrog D."/>
        </authorList>
    </citation>
    <scope>NUCLEOTIDE SEQUENCE [LARGE SCALE GENOMIC DNA]</scope>
    <source>
        <tissue evidence="3">Whole larvae</tissue>
    </source>
</reference>
<evidence type="ECO:0000313" key="3">
    <source>
        <dbReference type="EMBL" id="ALC44455.1"/>
    </source>
</evidence>
<evidence type="ECO:0000256" key="1">
    <source>
        <dbReference type="SAM" id="Phobius"/>
    </source>
</evidence>
<dbReference type="InterPro" id="IPR006759">
    <property type="entry name" value="Glyco_transf_54"/>
</dbReference>
<dbReference type="PANTHER" id="PTHR12062:SF0">
    <property type="entry name" value="ALPHA-1,3-MANNOSYL-GLYCOPROTEIN 4-BETA-N-ACETYLGLUCOSAMINYLTRANSFERASE B"/>
    <property type="match status" value="1"/>
</dbReference>
<dbReference type="Proteomes" id="UP000494163">
    <property type="component" value="Chromosome 3L"/>
</dbReference>
<accession>A0A0M4EQD1</accession>
<dbReference type="InterPro" id="IPR057279">
    <property type="entry name" value="MGAT4"/>
</dbReference>
<dbReference type="OrthoDB" id="2016523at2759"/>
<keyword evidence="1" id="KW-0812">Transmembrane</keyword>
<gene>
    <name evidence="3" type="ORF">Dbus_chr3Lg1621</name>
</gene>